<dbReference type="AlphaFoldDB" id="A0A367Y5E5"/>
<dbReference type="OrthoDB" id="4026272at2759"/>
<name>A0A367Y5E5_9ASCO</name>
<sequence length="530" mass="57436">MKTRTIVTSFLLAAFVVASDANLQVKPNEAVVRREVKEGHLLGGAPAYVLHDEDLEAALLQKRVDDPEEPEESAEPSEWPSESGPEPPLPTESEGEDDTTSSTTEPEPTLPVVDPTEPIIIIVVLEGESLEFLTDGVHLKLFEGERAVLQIDEGYLKVGEDKWASIGEDGLVVLISNREEAALGWKIEEGQLFYEPEEVFLARDSELPIVFSACENEQEEFLIHVGDIAGCIVLEEVLLENLHDDPIEPSASEEPSEEPTEEPSEEPTEEPTEEPSEEPTPEPTDEPTPEPTDEPTDEPTAEPTDEPTEEPSTPVESTDTVNPTTVQPESTAETPTSETPTEVSTAEESTDQPSSGPLSTTTTTATDLITTTTFVSEDVSVVTTTSCDETESCTEIVTTLLPESEKEEETTWVTVTENITITVTNCDDTTLCETSTEVRSTVYTTYCPVATAADATTENFKSTVTITVCSEETVCEEVVTVIPASETVEQQTTGGEPVVAPVTTGIENRATFLQSSPMIAGLFVFLPFFL</sequence>
<dbReference type="Proteomes" id="UP000253472">
    <property type="component" value="Unassembled WGS sequence"/>
</dbReference>
<evidence type="ECO:0000313" key="6">
    <source>
        <dbReference type="Proteomes" id="UP000253472"/>
    </source>
</evidence>
<feature type="region of interest" description="Disordered" evidence="3">
    <location>
        <begin position="64"/>
        <end position="112"/>
    </location>
</feature>
<feature type="compositionally biased region" description="Acidic residues" evidence="3">
    <location>
        <begin position="66"/>
        <end position="75"/>
    </location>
</feature>
<comment type="caution">
    <text evidence="5">The sequence shown here is derived from an EMBL/GenBank/DDBJ whole genome shotgun (WGS) entry which is preliminary data.</text>
</comment>
<dbReference type="Pfam" id="PF04886">
    <property type="entry name" value="PT"/>
    <property type="match status" value="1"/>
</dbReference>
<feature type="chain" id="PRO_5017026842" evidence="4">
    <location>
        <begin position="22"/>
        <end position="530"/>
    </location>
</feature>
<gene>
    <name evidence="5" type="ORF">Cantr_08573</name>
</gene>
<keyword evidence="1 4" id="KW-0732">Signal</keyword>
<evidence type="ECO:0000313" key="5">
    <source>
        <dbReference type="EMBL" id="RCK61086.1"/>
    </source>
</evidence>
<dbReference type="InterPro" id="IPR006970">
    <property type="entry name" value="PT"/>
</dbReference>
<evidence type="ECO:0000256" key="4">
    <source>
        <dbReference type="SAM" id="SignalP"/>
    </source>
</evidence>
<dbReference type="STRING" id="5486.A0A367Y5E5"/>
<organism evidence="5 6">
    <name type="scientific">Candida viswanathii</name>
    <dbReference type="NCBI Taxonomy" id="5486"/>
    <lineage>
        <taxon>Eukaryota</taxon>
        <taxon>Fungi</taxon>
        <taxon>Dikarya</taxon>
        <taxon>Ascomycota</taxon>
        <taxon>Saccharomycotina</taxon>
        <taxon>Pichiomycetes</taxon>
        <taxon>Debaryomycetaceae</taxon>
        <taxon>Candida/Lodderomyces clade</taxon>
        <taxon>Candida</taxon>
    </lineage>
</organism>
<proteinExistence type="predicted"/>
<feature type="compositionally biased region" description="Acidic residues" evidence="3">
    <location>
        <begin position="254"/>
        <end position="309"/>
    </location>
</feature>
<feature type="signal peptide" evidence="4">
    <location>
        <begin position="1"/>
        <end position="21"/>
    </location>
</feature>
<feature type="region of interest" description="Disordered" evidence="3">
    <location>
        <begin position="245"/>
        <end position="364"/>
    </location>
</feature>
<keyword evidence="6" id="KW-1185">Reference proteome</keyword>
<feature type="compositionally biased region" description="Low complexity" evidence="3">
    <location>
        <begin position="328"/>
        <end position="347"/>
    </location>
</feature>
<reference evidence="5 6" key="1">
    <citation type="submission" date="2018-06" db="EMBL/GenBank/DDBJ databases">
        <title>Whole genome sequencing of Candida tropicalis (genome annotated by CSBL at Korea University).</title>
        <authorList>
            <person name="Ahn J."/>
        </authorList>
    </citation>
    <scope>NUCLEOTIDE SEQUENCE [LARGE SCALE GENOMIC DNA]</scope>
    <source>
        <strain evidence="5 6">ATCC 20962</strain>
    </source>
</reference>
<dbReference type="EMBL" id="QLNQ01000026">
    <property type="protein sequence ID" value="RCK61086.1"/>
    <property type="molecule type" value="Genomic_DNA"/>
</dbReference>
<keyword evidence="2" id="KW-0677">Repeat</keyword>
<evidence type="ECO:0000256" key="1">
    <source>
        <dbReference type="ARBA" id="ARBA00022729"/>
    </source>
</evidence>
<feature type="compositionally biased region" description="Low complexity" evidence="3">
    <location>
        <begin position="310"/>
        <end position="320"/>
    </location>
</feature>
<evidence type="ECO:0000256" key="3">
    <source>
        <dbReference type="SAM" id="MobiDB-lite"/>
    </source>
</evidence>
<protein>
    <submittedName>
        <fullName evidence="5">Uncharacterized protein</fullName>
    </submittedName>
</protein>
<accession>A0A367Y5E5</accession>
<evidence type="ECO:0000256" key="2">
    <source>
        <dbReference type="ARBA" id="ARBA00022737"/>
    </source>
</evidence>
<feature type="compositionally biased region" description="Low complexity" evidence="3">
    <location>
        <begin position="100"/>
        <end position="112"/>
    </location>
</feature>